<proteinExistence type="predicted"/>
<keyword evidence="1" id="KW-0812">Transmembrane</keyword>
<accession>A0A068YG26</accession>
<feature type="transmembrane region" description="Helical" evidence="1">
    <location>
        <begin position="227"/>
        <end position="246"/>
    </location>
</feature>
<name>A0A068YG26_ECHMU</name>
<protein>
    <submittedName>
        <fullName evidence="2">Uncharacterized protein</fullName>
    </submittedName>
</protein>
<dbReference type="PROSITE" id="PS51257">
    <property type="entry name" value="PROKAR_LIPOPROTEIN"/>
    <property type="match status" value="1"/>
</dbReference>
<organism evidence="2 3">
    <name type="scientific">Echinococcus multilocularis</name>
    <name type="common">Fox tapeworm</name>
    <dbReference type="NCBI Taxonomy" id="6211"/>
    <lineage>
        <taxon>Eukaryota</taxon>
        <taxon>Metazoa</taxon>
        <taxon>Spiralia</taxon>
        <taxon>Lophotrochozoa</taxon>
        <taxon>Platyhelminthes</taxon>
        <taxon>Cestoda</taxon>
        <taxon>Eucestoda</taxon>
        <taxon>Cyclophyllidea</taxon>
        <taxon>Taeniidae</taxon>
        <taxon>Echinococcus</taxon>
    </lineage>
</organism>
<dbReference type="Proteomes" id="UP000017246">
    <property type="component" value="Unassembled WGS sequence"/>
</dbReference>
<feature type="transmembrane region" description="Helical" evidence="1">
    <location>
        <begin position="33"/>
        <end position="52"/>
    </location>
</feature>
<evidence type="ECO:0000256" key="1">
    <source>
        <dbReference type="SAM" id="Phobius"/>
    </source>
</evidence>
<evidence type="ECO:0000313" key="3">
    <source>
        <dbReference type="Proteomes" id="UP000017246"/>
    </source>
</evidence>
<feature type="transmembrane region" description="Helical" evidence="1">
    <location>
        <begin position="140"/>
        <end position="158"/>
    </location>
</feature>
<feature type="transmembrane region" description="Helical" evidence="1">
    <location>
        <begin position="59"/>
        <end position="77"/>
    </location>
</feature>
<gene>
    <name evidence="2" type="ORF">EmuJ_000999700</name>
</gene>
<reference evidence="2" key="2">
    <citation type="submission" date="2015-11" db="EMBL/GenBank/DDBJ databases">
        <authorList>
            <person name="Zhang Y."/>
            <person name="Guo Z."/>
        </authorList>
    </citation>
    <scope>NUCLEOTIDE SEQUENCE</scope>
</reference>
<sequence>MDGKVFLPSVFQAITACRIAGRSGFRWIETTELMIWAMTILQVCFLATAFSVDEIFHQVFTLLTFSPIYGGVDFVPLNETDAGITLMLTVGLWKIHYSRAINSPRVDSSFQVSEAHFTVFKSISDVCLSSGLRAPYFAESARILLGIAMLVSFCNFFSPLFSRKAFLFTVLGGGLACLNGILMITIWLLEVLSCSRALSLGGIAQNASRVIYMRTMDVRPVIPTTSFYHYLICAIVFVFETPFLLLKMKA</sequence>
<reference evidence="2" key="1">
    <citation type="journal article" date="2013" name="Nature">
        <title>The genomes of four tapeworm species reveal adaptations to parasitism.</title>
        <authorList>
            <person name="Tsai I.J."/>
            <person name="Zarowiecki M."/>
            <person name="Holroyd N."/>
            <person name="Garciarrubio A."/>
            <person name="Sanchez-Flores A."/>
            <person name="Brooks K.L."/>
            <person name="Tracey A."/>
            <person name="Bobes R.J."/>
            <person name="Fragoso G."/>
            <person name="Sciutto E."/>
            <person name="Aslett M."/>
            <person name="Beasley H."/>
            <person name="Bennett H.M."/>
            <person name="Cai J."/>
            <person name="Camicia F."/>
            <person name="Clark R."/>
            <person name="Cucher M."/>
            <person name="De Silva N."/>
            <person name="Day T.A."/>
            <person name="Deplazes P."/>
            <person name="Estrada K."/>
            <person name="Fernandez C."/>
            <person name="Holland P.W."/>
            <person name="Hou J."/>
            <person name="Hu S."/>
            <person name="Huckvale T."/>
            <person name="Hung S.S."/>
            <person name="Kamenetzky L."/>
            <person name="Keane J.A."/>
            <person name="Kiss F."/>
            <person name="Koziol U."/>
            <person name="Lambert O."/>
            <person name="Liu K."/>
            <person name="Luo X."/>
            <person name="Luo Y."/>
            <person name="Macchiaroli N."/>
            <person name="Nichol S."/>
            <person name="Paps J."/>
            <person name="Parkinson J."/>
            <person name="Pouchkina-Stantcheva N."/>
            <person name="Riddiford N."/>
            <person name="Rosenzvit M."/>
            <person name="Salinas G."/>
            <person name="Wasmuth J.D."/>
            <person name="Zamanian M."/>
            <person name="Zheng Y."/>
            <person name="Cai X."/>
            <person name="Soberon X."/>
            <person name="Olson P.D."/>
            <person name="Laclette J.P."/>
            <person name="Brehm K."/>
            <person name="Berriman M."/>
            <person name="Garciarrubio A."/>
            <person name="Bobes R.J."/>
            <person name="Fragoso G."/>
            <person name="Sanchez-Flores A."/>
            <person name="Estrada K."/>
            <person name="Cevallos M.A."/>
            <person name="Morett E."/>
            <person name="Gonzalez V."/>
            <person name="Portillo T."/>
            <person name="Ochoa-Leyva A."/>
            <person name="Jose M.V."/>
            <person name="Sciutto E."/>
            <person name="Landa A."/>
            <person name="Jimenez L."/>
            <person name="Valdes V."/>
            <person name="Carrero J.C."/>
            <person name="Larralde C."/>
            <person name="Morales-Montor J."/>
            <person name="Limon-Lason J."/>
            <person name="Soberon X."/>
            <person name="Laclette J.P."/>
        </authorList>
    </citation>
    <scope>NUCLEOTIDE SEQUENCE [LARGE SCALE GENOMIC DNA]</scope>
</reference>
<dbReference type="OrthoDB" id="6240261at2759"/>
<dbReference type="AlphaFoldDB" id="A0A068YG26"/>
<keyword evidence="3" id="KW-1185">Reference proteome</keyword>
<dbReference type="EMBL" id="LN902842">
    <property type="protein sequence ID" value="CDS42294.1"/>
    <property type="molecule type" value="Genomic_DNA"/>
</dbReference>
<evidence type="ECO:0000313" key="2">
    <source>
        <dbReference type="EMBL" id="CDS42294.1"/>
    </source>
</evidence>
<feature type="transmembrane region" description="Helical" evidence="1">
    <location>
        <begin position="165"/>
        <end position="189"/>
    </location>
</feature>
<keyword evidence="1" id="KW-1133">Transmembrane helix</keyword>
<keyword evidence="1" id="KW-0472">Membrane</keyword>